<feature type="region of interest" description="Disordered" evidence="1">
    <location>
        <begin position="227"/>
        <end position="258"/>
    </location>
</feature>
<comment type="caution">
    <text evidence="3">The sequence shown here is derived from an EMBL/GenBank/DDBJ whole genome shotgun (WGS) entry which is preliminary data.</text>
</comment>
<sequence>MDDPGYAWPAWKFGMKRADLFTKLHDQYNTFPSSIQDPEAFHHDVFEISSDSRTEDEFHRRMAERRVQRLRELDDSLELAGVEIIANPKLIGTEQWSFAVQLFRTRSLDSLVRYFSSYLPEGYLDRHVFHDTASTASSFDQYSVASTNPSSLDDDAESGPYFFPDDDEKRFMTREPFCINTMAADADLPPSPRSMTTQDDSSPSSPTDLHDHDFTLARLTPARSLSFSGSESDAFRRHLDDDHEDEETSQSDDPDSLATSISDLVESHHADELYEEEDFEAQCPTDIFDTIVESIEMETPTPKQEPPTTSSYLDLKQIPTLRHIPSTTYHTRRENSPSPRTYRSSSPYRGSKTLRRTPDEASSRISKPLPDTSRTRAKGRRRGLD</sequence>
<dbReference type="EMBL" id="RSDZ01000049">
    <property type="protein sequence ID" value="RXG46543.1"/>
    <property type="molecule type" value="Genomic_DNA"/>
</dbReference>
<feature type="compositionally biased region" description="Acidic residues" evidence="1">
    <location>
        <begin position="242"/>
        <end position="255"/>
    </location>
</feature>
<feature type="compositionally biased region" description="Basic residues" evidence="1">
    <location>
        <begin position="375"/>
        <end position="385"/>
    </location>
</feature>
<dbReference type="Proteomes" id="UP000236305">
    <property type="component" value="Unassembled WGS sequence"/>
</dbReference>
<feature type="compositionally biased region" description="Low complexity" evidence="1">
    <location>
        <begin position="298"/>
        <end position="309"/>
    </location>
</feature>
<reference evidence="2 4" key="1">
    <citation type="submission" date="2017-12" db="EMBL/GenBank/DDBJ databases">
        <title>Comparative genomics yields insights into virulence evolution of Verticillium dahliae.</title>
        <authorList>
            <person name="Fan R."/>
            <person name="Armitage A.D."/>
            <person name="Cascant-Lopez E."/>
            <person name="Sobczyk M."/>
            <person name="Cockerton H.M."/>
            <person name="Harrison R.J."/>
        </authorList>
    </citation>
    <scope>NUCLEOTIDE SEQUENCE [LARGE SCALE GENOMIC DNA]</scope>
    <source>
        <strain evidence="2 4">12008</strain>
    </source>
</reference>
<feature type="region of interest" description="Disordered" evidence="1">
    <location>
        <begin position="143"/>
        <end position="168"/>
    </location>
</feature>
<organism evidence="3 5">
    <name type="scientific">Verticillium dahliae</name>
    <name type="common">Verticillium wilt</name>
    <dbReference type="NCBI Taxonomy" id="27337"/>
    <lineage>
        <taxon>Eukaryota</taxon>
        <taxon>Fungi</taxon>
        <taxon>Dikarya</taxon>
        <taxon>Ascomycota</taxon>
        <taxon>Pezizomycotina</taxon>
        <taxon>Sordariomycetes</taxon>
        <taxon>Hypocreomycetidae</taxon>
        <taxon>Glomerellales</taxon>
        <taxon>Plectosphaerellaceae</taxon>
        <taxon>Verticillium</taxon>
    </lineage>
</organism>
<feature type="region of interest" description="Disordered" evidence="1">
    <location>
        <begin position="182"/>
        <end position="211"/>
    </location>
</feature>
<dbReference type="OMA" id="WAWPAWK"/>
<dbReference type="AlphaFoldDB" id="A0A2J8DPM5"/>
<proteinExistence type="predicted"/>
<evidence type="ECO:0000313" key="3">
    <source>
        <dbReference type="EMBL" id="RXG46543.1"/>
    </source>
</evidence>
<protein>
    <submittedName>
        <fullName evidence="3">Uncharacterized protein</fullName>
    </submittedName>
</protein>
<feature type="compositionally biased region" description="Low complexity" evidence="1">
    <location>
        <begin position="194"/>
        <end position="207"/>
    </location>
</feature>
<evidence type="ECO:0000313" key="5">
    <source>
        <dbReference type="Proteomes" id="UP000288725"/>
    </source>
</evidence>
<evidence type="ECO:0000313" key="4">
    <source>
        <dbReference type="Proteomes" id="UP000236305"/>
    </source>
</evidence>
<dbReference type="OrthoDB" id="4366798at2759"/>
<feature type="compositionally biased region" description="Low complexity" evidence="1">
    <location>
        <begin position="336"/>
        <end position="351"/>
    </location>
</feature>
<feature type="region of interest" description="Disordered" evidence="1">
    <location>
        <begin position="298"/>
        <end position="385"/>
    </location>
</feature>
<accession>A0A2J8DPM5</accession>
<evidence type="ECO:0000313" key="2">
    <source>
        <dbReference type="EMBL" id="PNH35934.1"/>
    </source>
</evidence>
<evidence type="ECO:0000256" key="1">
    <source>
        <dbReference type="SAM" id="MobiDB-lite"/>
    </source>
</evidence>
<name>A0A2J8DPM5_VERDA</name>
<dbReference type="Proteomes" id="UP000288725">
    <property type="component" value="Chromosome 8"/>
</dbReference>
<gene>
    <name evidence="2" type="ORF">BJF96_g788</name>
    <name evidence="3" type="ORF">VDGE_05968</name>
</gene>
<reference evidence="3 5" key="2">
    <citation type="submission" date="2018-12" db="EMBL/GenBank/DDBJ databases">
        <title>Genome of Verticillium dahliae isolate Getta Getta.</title>
        <authorList>
            <person name="Gardiner D.M."/>
        </authorList>
    </citation>
    <scope>NUCLEOTIDE SEQUENCE [LARGE SCALE GENOMIC DNA]</scope>
    <source>
        <strain evidence="3 5">Getta Getta</strain>
    </source>
</reference>
<dbReference type="EMBL" id="MPSH01000002">
    <property type="protein sequence ID" value="PNH35934.1"/>
    <property type="molecule type" value="Genomic_DNA"/>
</dbReference>